<dbReference type="FunFam" id="2.60.200.10:FF:000004">
    <property type="entry name" value="Mothers against decapentaplegic homolog"/>
    <property type="match status" value="1"/>
</dbReference>
<dbReference type="Pfam" id="PF03165">
    <property type="entry name" value="MH1"/>
    <property type="match status" value="1"/>
</dbReference>
<comment type="subcellular location">
    <subcellularLocation>
        <location evidence="7">Cytoplasm</location>
    </subcellularLocation>
    <subcellularLocation>
        <location evidence="7">Nucleus</location>
    </subcellularLocation>
</comment>
<dbReference type="GO" id="GO:0030154">
    <property type="term" value="P:cell differentiation"/>
    <property type="evidence" value="ECO:0007669"/>
    <property type="project" value="TreeGrafter"/>
</dbReference>
<dbReference type="InterPro" id="IPR008984">
    <property type="entry name" value="SMAD_FHA_dom_sf"/>
</dbReference>
<dbReference type="Pfam" id="PF03166">
    <property type="entry name" value="MH2"/>
    <property type="match status" value="1"/>
</dbReference>
<keyword evidence="6 7" id="KW-0539">Nucleus</keyword>
<evidence type="ECO:0000313" key="11">
    <source>
        <dbReference type="EMBL" id="CAI5792628.1"/>
    </source>
</evidence>
<feature type="domain" description="MH2" evidence="10">
    <location>
        <begin position="340"/>
        <end position="506"/>
    </location>
</feature>
<keyword evidence="2" id="KW-0479">Metal-binding</keyword>
<name>A0AA35LBA8_9SAUR</name>
<dbReference type="GO" id="GO:0009653">
    <property type="term" value="P:anatomical structure morphogenesis"/>
    <property type="evidence" value="ECO:0007669"/>
    <property type="project" value="TreeGrafter"/>
</dbReference>
<keyword evidence="5 7" id="KW-0804">Transcription</keyword>
<feature type="compositionally biased region" description="Gly residues" evidence="8">
    <location>
        <begin position="25"/>
        <end position="42"/>
    </location>
</feature>
<dbReference type="Gene3D" id="3.90.520.10">
    <property type="entry name" value="SMAD MH1 domain"/>
    <property type="match status" value="1"/>
</dbReference>
<dbReference type="SMART" id="SM00523">
    <property type="entry name" value="DWA"/>
    <property type="match status" value="1"/>
</dbReference>
<keyword evidence="4 7" id="KW-0805">Transcription regulation</keyword>
<dbReference type="EMBL" id="OX395139">
    <property type="protein sequence ID" value="CAI5792628.1"/>
    <property type="molecule type" value="Genomic_DNA"/>
</dbReference>
<dbReference type="PROSITE" id="PS51075">
    <property type="entry name" value="MH1"/>
    <property type="match status" value="1"/>
</dbReference>
<keyword evidence="12" id="KW-1185">Reference proteome</keyword>
<keyword evidence="3" id="KW-0862">Zinc</keyword>
<accession>A0AA35LBA8</accession>
<evidence type="ECO:0000256" key="1">
    <source>
        <dbReference type="ARBA" id="ARBA00005545"/>
    </source>
</evidence>
<dbReference type="AlphaFoldDB" id="A0AA35LBA8"/>
<gene>
    <name evidence="11" type="ORF">PODLI_1B033403</name>
</gene>
<proteinExistence type="inferred from homology"/>
<dbReference type="GO" id="GO:0005737">
    <property type="term" value="C:cytoplasm"/>
    <property type="evidence" value="ECO:0007669"/>
    <property type="project" value="UniProtKB-SubCell"/>
</dbReference>
<evidence type="ECO:0000256" key="7">
    <source>
        <dbReference type="RuleBase" id="RU361195"/>
    </source>
</evidence>
<feature type="compositionally biased region" description="Basic residues" evidence="8">
    <location>
        <begin position="1"/>
        <end position="15"/>
    </location>
</feature>
<dbReference type="PROSITE" id="PS51076">
    <property type="entry name" value="MH2"/>
    <property type="match status" value="1"/>
</dbReference>
<dbReference type="CDD" id="cd10493">
    <property type="entry name" value="MH1_SMAD_6"/>
    <property type="match status" value="1"/>
</dbReference>
<dbReference type="InterPro" id="IPR013790">
    <property type="entry name" value="Dwarfin"/>
</dbReference>
<dbReference type="InterPro" id="IPR013019">
    <property type="entry name" value="MAD_homology_MH1"/>
</dbReference>
<evidence type="ECO:0000256" key="3">
    <source>
        <dbReference type="ARBA" id="ARBA00022833"/>
    </source>
</evidence>
<dbReference type="GO" id="GO:0070411">
    <property type="term" value="F:I-SMAD binding"/>
    <property type="evidence" value="ECO:0007669"/>
    <property type="project" value="TreeGrafter"/>
</dbReference>
<dbReference type="FunFam" id="3.90.520.10:FF:000003">
    <property type="entry name" value="Mothers against decapentaplegic homolog"/>
    <property type="match status" value="1"/>
</dbReference>
<dbReference type="SMART" id="SM00524">
    <property type="entry name" value="DWB"/>
    <property type="match status" value="1"/>
</dbReference>
<dbReference type="GO" id="GO:0071144">
    <property type="term" value="C:heteromeric SMAD protein complex"/>
    <property type="evidence" value="ECO:0007669"/>
    <property type="project" value="TreeGrafter"/>
</dbReference>
<protein>
    <recommendedName>
        <fullName evidence="7">Mothers against decapentaplegic homolog</fullName>
        <shortName evidence="7">MAD homolog</shortName>
        <shortName evidence="7">Mothers against DPP homolog</shortName>
    </recommendedName>
    <alternativeName>
        <fullName evidence="7">SMAD family member</fullName>
    </alternativeName>
</protein>
<feature type="region of interest" description="Disordered" evidence="8">
    <location>
        <begin position="1"/>
        <end position="136"/>
    </location>
</feature>
<evidence type="ECO:0000259" key="9">
    <source>
        <dbReference type="PROSITE" id="PS51075"/>
    </source>
</evidence>
<dbReference type="Proteomes" id="UP001178461">
    <property type="component" value="Chromosome 14"/>
</dbReference>
<reference evidence="11" key="1">
    <citation type="submission" date="2022-12" db="EMBL/GenBank/DDBJ databases">
        <authorList>
            <person name="Alioto T."/>
            <person name="Alioto T."/>
            <person name="Gomez Garrido J."/>
        </authorList>
    </citation>
    <scope>NUCLEOTIDE SEQUENCE</scope>
</reference>
<evidence type="ECO:0000256" key="4">
    <source>
        <dbReference type="ARBA" id="ARBA00023015"/>
    </source>
</evidence>
<dbReference type="CDD" id="cd10499">
    <property type="entry name" value="MH2_SMAD_6"/>
    <property type="match status" value="1"/>
</dbReference>
<dbReference type="GO" id="GO:0060395">
    <property type="term" value="P:SMAD protein signal transduction"/>
    <property type="evidence" value="ECO:0007669"/>
    <property type="project" value="TreeGrafter"/>
</dbReference>
<dbReference type="InterPro" id="IPR036578">
    <property type="entry name" value="SMAD_MH1_sf"/>
</dbReference>
<evidence type="ECO:0000256" key="2">
    <source>
        <dbReference type="ARBA" id="ARBA00022723"/>
    </source>
</evidence>
<comment type="similarity">
    <text evidence="1 7">Belongs to the dwarfin/SMAD family.</text>
</comment>
<dbReference type="SUPFAM" id="SSF56366">
    <property type="entry name" value="SMAD MH1 domain"/>
    <property type="match status" value="1"/>
</dbReference>
<dbReference type="PANTHER" id="PTHR13703">
    <property type="entry name" value="SMAD"/>
    <property type="match status" value="1"/>
</dbReference>
<dbReference type="GO" id="GO:0046872">
    <property type="term" value="F:metal ion binding"/>
    <property type="evidence" value="ECO:0007669"/>
    <property type="project" value="UniProtKB-KW"/>
</dbReference>
<sequence>MFRSKRAGLVRRLWRSRVLPDREGVGGGGGGGDGGGGGGGSTGSSTGSLRKSHERGGSDGRSPEKPPASGRRAVTGGGAVEEPCALERSMAHGEGDPPAPPEVEEEAAAVAAAAVREDAEDGGSDGGLERDSPWWAQESDGMTVTCCLFKERDADADAVSPRPRELPAREGRSRLSLLEQELKAVTYSLLKRLKERSLDSLLEAVESRGGMPSDCVLVSRAEVRLGGQAAPPHLLLGKLFRWPDLQHPAELKPLCECGSFGLPDGPTVCCNPYHFSRLCGPESPPPPYSRLSPNDEQKPLDLSDSTLSYTETEATNSPNVTPGEFSDASMSPDAIKQSHWCNVAYWEHRTRVGRLYTVYEQSVSIFYDLPQGNGFCLGQLQLENRNETVHRTRSKIGYGILLSKEQDGVWAYNRSEHPIFINSPTLDIPNCRTLIVRKVMPGYSIKVFDYEKSCLLQHATDLGYPDGPFDPNSVRISFAKGWGPSYSRQFITSCPCWLEILLNNHR</sequence>
<dbReference type="Gene3D" id="2.60.200.10">
    <property type="match status" value="1"/>
</dbReference>
<dbReference type="GO" id="GO:0030509">
    <property type="term" value="P:BMP signaling pathway"/>
    <property type="evidence" value="ECO:0007669"/>
    <property type="project" value="TreeGrafter"/>
</dbReference>
<keyword evidence="7" id="KW-0963">Cytoplasm</keyword>
<evidence type="ECO:0000259" key="10">
    <source>
        <dbReference type="PROSITE" id="PS51076"/>
    </source>
</evidence>
<feature type="domain" description="MH1" evidence="9">
    <location>
        <begin position="161"/>
        <end position="284"/>
    </location>
</feature>
<dbReference type="InterPro" id="IPR001132">
    <property type="entry name" value="SMAD_dom_Dwarfin-type"/>
</dbReference>
<dbReference type="InterPro" id="IPR017855">
    <property type="entry name" value="SMAD-like_dom_sf"/>
</dbReference>
<dbReference type="InterPro" id="IPR003619">
    <property type="entry name" value="MAD_homology1_Dwarfin-type"/>
</dbReference>
<dbReference type="GO" id="GO:0140416">
    <property type="term" value="F:transcription regulator inhibitor activity"/>
    <property type="evidence" value="ECO:0007669"/>
    <property type="project" value="TreeGrafter"/>
</dbReference>
<evidence type="ECO:0000256" key="6">
    <source>
        <dbReference type="ARBA" id="ARBA00023242"/>
    </source>
</evidence>
<evidence type="ECO:0000256" key="8">
    <source>
        <dbReference type="SAM" id="MobiDB-lite"/>
    </source>
</evidence>
<dbReference type="SUPFAM" id="SSF49879">
    <property type="entry name" value="SMAD/FHA domain"/>
    <property type="match status" value="1"/>
</dbReference>
<feature type="compositionally biased region" description="Basic and acidic residues" evidence="8">
    <location>
        <begin position="54"/>
        <end position="64"/>
    </location>
</feature>
<dbReference type="PANTHER" id="PTHR13703:SF28">
    <property type="entry name" value="MOTHERS AGAINST DECAPENTAPLEGIC HOMOLOG 6"/>
    <property type="match status" value="1"/>
</dbReference>
<organism evidence="11 12">
    <name type="scientific">Podarcis lilfordi</name>
    <name type="common">Lilford's wall lizard</name>
    <dbReference type="NCBI Taxonomy" id="74358"/>
    <lineage>
        <taxon>Eukaryota</taxon>
        <taxon>Metazoa</taxon>
        <taxon>Chordata</taxon>
        <taxon>Craniata</taxon>
        <taxon>Vertebrata</taxon>
        <taxon>Euteleostomi</taxon>
        <taxon>Lepidosauria</taxon>
        <taxon>Squamata</taxon>
        <taxon>Bifurcata</taxon>
        <taxon>Unidentata</taxon>
        <taxon>Episquamata</taxon>
        <taxon>Laterata</taxon>
        <taxon>Lacertibaenia</taxon>
        <taxon>Lacertidae</taxon>
        <taxon>Podarcis</taxon>
    </lineage>
</organism>
<dbReference type="GO" id="GO:0006357">
    <property type="term" value="P:regulation of transcription by RNA polymerase II"/>
    <property type="evidence" value="ECO:0007669"/>
    <property type="project" value="TreeGrafter"/>
</dbReference>
<evidence type="ECO:0000256" key="5">
    <source>
        <dbReference type="ARBA" id="ARBA00023163"/>
    </source>
</evidence>
<evidence type="ECO:0000313" key="12">
    <source>
        <dbReference type="Proteomes" id="UP001178461"/>
    </source>
</evidence>